<comment type="catalytic activity">
    <reaction evidence="7">
        <text>(2S,6S)-2,6-diaminopimelate = meso-2,6-diaminopimelate</text>
        <dbReference type="Rhea" id="RHEA:15393"/>
        <dbReference type="ChEBI" id="CHEBI:57609"/>
        <dbReference type="ChEBI" id="CHEBI:57791"/>
        <dbReference type="EC" id="5.1.1.7"/>
    </reaction>
</comment>
<dbReference type="InterPro" id="IPR001653">
    <property type="entry name" value="DAP_epimerase_DapF"/>
</dbReference>
<evidence type="ECO:0000256" key="1">
    <source>
        <dbReference type="ARBA" id="ARBA00005196"/>
    </source>
</evidence>
<dbReference type="GO" id="GO:0009089">
    <property type="term" value="P:lysine biosynthetic process via diaminopimelate"/>
    <property type="evidence" value="ECO:0007669"/>
    <property type="project" value="InterPro"/>
</dbReference>
<dbReference type="EMBL" id="CAUYUE010000006">
    <property type="protein sequence ID" value="CAK0781294.1"/>
    <property type="molecule type" value="Genomic_DNA"/>
</dbReference>
<dbReference type="AlphaFoldDB" id="A0AAV1I8K2"/>
<dbReference type="InterPro" id="IPR018510">
    <property type="entry name" value="DAP_epimerase_AS"/>
</dbReference>
<evidence type="ECO:0000256" key="5">
    <source>
        <dbReference type="ARBA" id="ARBA00023154"/>
    </source>
</evidence>
<evidence type="ECO:0000256" key="2">
    <source>
        <dbReference type="ARBA" id="ARBA00010219"/>
    </source>
</evidence>
<evidence type="ECO:0000313" key="8">
    <source>
        <dbReference type="EMBL" id="CAK0781294.1"/>
    </source>
</evidence>
<keyword evidence="4" id="KW-0028">Amino-acid biosynthesis</keyword>
<comment type="pathway">
    <text evidence="1">Amino-acid biosynthesis; L-lysine biosynthesis via DAP pathway; DL-2,6-diaminopimelate from LL-2,6-diaminopimelate: step 1/1.</text>
</comment>
<evidence type="ECO:0000256" key="4">
    <source>
        <dbReference type="ARBA" id="ARBA00022605"/>
    </source>
</evidence>
<dbReference type="FunFam" id="3.10.310.10:FF:000009">
    <property type="entry name" value="Diaminopimelate epimerase chloroplastic"/>
    <property type="match status" value="1"/>
</dbReference>
<dbReference type="EC" id="5.1.1.7" evidence="3"/>
<reference evidence="8 9" key="1">
    <citation type="submission" date="2023-10" db="EMBL/GenBank/DDBJ databases">
        <authorList>
            <person name="Maclean D."/>
            <person name="Macfadyen A."/>
        </authorList>
    </citation>
    <scope>NUCLEOTIDE SEQUENCE [LARGE SCALE GENOMIC DNA]</scope>
</reference>
<dbReference type="Gene3D" id="3.10.310.10">
    <property type="entry name" value="Diaminopimelate Epimerase, Chain A, domain 1"/>
    <property type="match status" value="2"/>
</dbReference>
<keyword evidence="5" id="KW-0457">Lysine biosynthesis</keyword>
<keyword evidence="6" id="KW-0413">Isomerase</keyword>
<organism evidence="8 9">
    <name type="scientific">Coccomyxa viridis</name>
    <dbReference type="NCBI Taxonomy" id="1274662"/>
    <lineage>
        <taxon>Eukaryota</taxon>
        <taxon>Viridiplantae</taxon>
        <taxon>Chlorophyta</taxon>
        <taxon>core chlorophytes</taxon>
        <taxon>Trebouxiophyceae</taxon>
        <taxon>Trebouxiophyceae incertae sedis</taxon>
        <taxon>Coccomyxaceae</taxon>
        <taxon>Coccomyxa</taxon>
    </lineage>
</organism>
<evidence type="ECO:0000256" key="3">
    <source>
        <dbReference type="ARBA" id="ARBA00013080"/>
    </source>
</evidence>
<dbReference type="HAMAP" id="MF_00197">
    <property type="entry name" value="DAP_epimerase"/>
    <property type="match status" value="1"/>
</dbReference>
<sequence>MTRAASVDFAKYQGLGNDFILVDNRHQKEPVITSEQAKQMCNRNFGIGGDGVIFALPPENGVDYTMRIYNSDGSEPEMCGNGIRCLARFVAEKDGAGPVSQKIHTLGGLMQPSLLEDGQVCVDMGPPVLDGPQVPTTLEPTQGSRVVQAQLSAAGREWLVTCVSMGNPHAIVYSTADGASIRVDDLDLAGIGPDFEKHPVFPAKINTEFVEVLSRSHVKMRVWERGAGATLACGTGACALVVAGVLEGRIDRNCRVDLPGGPLQIEWREADHHVYMTGPAEPVFTGSMQL</sequence>
<dbReference type="PROSITE" id="PS01326">
    <property type="entry name" value="DAP_EPIMERASE"/>
    <property type="match status" value="1"/>
</dbReference>
<dbReference type="Proteomes" id="UP001314263">
    <property type="component" value="Unassembled WGS sequence"/>
</dbReference>
<dbReference type="NCBIfam" id="TIGR00652">
    <property type="entry name" value="DapF"/>
    <property type="match status" value="1"/>
</dbReference>
<dbReference type="GO" id="GO:0005829">
    <property type="term" value="C:cytosol"/>
    <property type="evidence" value="ECO:0007669"/>
    <property type="project" value="TreeGrafter"/>
</dbReference>
<comment type="similarity">
    <text evidence="2">Belongs to the diaminopimelate epimerase family.</text>
</comment>
<dbReference type="GO" id="GO:0008837">
    <property type="term" value="F:diaminopimelate epimerase activity"/>
    <property type="evidence" value="ECO:0007669"/>
    <property type="project" value="UniProtKB-EC"/>
</dbReference>
<gene>
    <name evidence="8" type="ORF">CVIRNUC_005336</name>
</gene>
<protein>
    <recommendedName>
        <fullName evidence="3">diaminopimelate epimerase</fullName>
        <ecNumber evidence="3">5.1.1.7</ecNumber>
    </recommendedName>
</protein>
<evidence type="ECO:0000313" key="9">
    <source>
        <dbReference type="Proteomes" id="UP001314263"/>
    </source>
</evidence>
<comment type="caution">
    <text evidence="8">The sequence shown here is derived from an EMBL/GenBank/DDBJ whole genome shotgun (WGS) entry which is preliminary data.</text>
</comment>
<evidence type="ECO:0000256" key="7">
    <source>
        <dbReference type="ARBA" id="ARBA00051712"/>
    </source>
</evidence>
<dbReference type="PANTHER" id="PTHR31689">
    <property type="entry name" value="DIAMINOPIMELATE EPIMERASE, CHLOROPLASTIC"/>
    <property type="match status" value="1"/>
</dbReference>
<dbReference type="Pfam" id="PF01678">
    <property type="entry name" value="DAP_epimerase"/>
    <property type="match status" value="2"/>
</dbReference>
<proteinExistence type="inferred from homology"/>
<evidence type="ECO:0000256" key="6">
    <source>
        <dbReference type="ARBA" id="ARBA00023235"/>
    </source>
</evidence>
<dbReference type="SUPFAM" id="SSF54506">
    <property type="entry name" value="Diaminopimelate epimerase-like"/>
    <property type="match status" value="2"/>
</dbReference>
<dbReference type="PANTHER" id="PTHR31689:SF0">
    <property type="entry name" value="DIAMINOPIMELATE EPIMERASE"/>
    <property type="match status" value="1"/>
</dbReference>
<name>A0AAV1I8K2_9CHLO</name>
<accession>A0AAV1I8K2</accession>
<keyword evidence="9" id="KW-1185">Reference proteome</keyword>